<dbReference type="Gramene" id="EFJ34531">
    <property type="protein sequence ID" value="EFJ34531"/>
    <property type="gene ID" value="SELMODRAFT_405956"/>
</dbReference>
<dbReference type="Gene3D" id="3.40.220.10">
    <property type="entry name" value="Leucine Aminopeptidase, subunit E, domain 1"/>
    <property type="match status" value="1"/>
</dbReference>
<organism evidence="2">
    <name type="scientific">Selaginella moellendorffii</name>
    <name type="common">Spikemoss</name>
    <dbReference type="NCBI Taxonomy" id="88036"/>
    <lineage>
        <taxon>Eukaryota</taxon>
        <taxon>Viridiplantae</taxon>
        <taxon>Streptophyta</taxon>
        <taxon>Embryophyta</taxon>
        <taxon>Tracheophyta</taxon>
        <taxon>Lycopodiopsida</taxon>
        <taxon>Selaginellales</taxon>
        <taxon>Selaginellaceae</taxon>
        <taxon>Selaginella</taxon>
    </lineage>
</organism>
<name>D8R073_SELML</name>
<protein>
    <submittedName>
        <fullName evidence="1">Uncharacterized protein</fullName>
    </submittedName>
</protein>
<dbReference type="KEGG" id="smo:SELMODRAFT_405956"/>
<dbReference type="InParanoid" id="D8R073"/>
<proteinExistence type="predicted"/>
<dbReference type="HOGENOM" id="CLU_1055229_0_0_1"/>
<keyword evidence="2" id="KW-1185">Reference proteome</keyword>
<reference evidence="1 2" key="1">
    <citation type="journal article" date="2011" name="Science">
        <title>The Selaginella genome identifies genetic changes associated with the evolution of vascular plants.</title>
        <authorList>
            <person name="Banks J.A."/>
            <person name="Nishiyama T."/>
            <person name="Hasebe M."/>
            <person name="Bowman J.L."/>
            <person name="Gribskov M."/>
            <person name="dePamphilis C."/>
            <person name="Albert V.A."/>
            <person name="Aono N."/>
            <person name="Aoyama T."/>
            <person name="Ambrose B.A."/>
            <person name="Ashton N.W."/>
            <person name="Axtell M.J."/>
            <person name="Barker E."/>
            <person name="Barker M.S."/>
            <person name="Bennetzen J.L."/>
            <person name="Bonawitz N.D."/>
            <person name="Chapple C."/>
            <person name="Cheng C."/>
            <person name="Correa L.G."/>
            <person name="Dacre M."/>
            <person name="DeBarry J."/>
            <person name="Dreyer I."/>
            <person name="Elias M."/>
            <person name="Engstrom E.M."/>
            <person name="Estelle M."/>
            <person name="Feng L."/>
            <person name="Finet C."/>
            <person name="Floyd S.K."/>
            <person name="Frommer W.B."/>
            <person name="Fujita T."/>
            <person name="Gramzow L."/>
            <person name="Gutensohn M."/>
            <person name="Harholt J."/>
            <person name="Hattori M."/>
            <person name="Heyl A."/>
            <person name="Hirai T."/>
            <person name="Hiwatashi Y."/>
            <person name="Ishikawa M."/>
            <person name="Iwata M."/>
            <person name="Karol K.G."/>
            <person name="Koehler B."/>
            <person name="Kolukisaoglu U."/>
            <person name="Kubo M."/>
            <person name="Kurata T."/>
            <person name="Lalonde S."/>
            <person name="Li K."/>
            <person name="Li Y."/>
            <person name="Litt A."/>
            <person name="Lyons E."/>
            <person name="Manning G."/>
            <person name="Maruyama T."/>
            <person name="Michael T.P."/>
            <person name="Mikami K."/>
            <person name="Miyazaki S."/>
            <person name="Morinaga S."/>
            <person name="Murata T."/>
            <person name="Mueller-Roeber B."/>
            <person name="Nelson D.R."/>
            <person name="Obara M."/>
            <person name="Oguri Y."/>
            <person name="Olmstead R.G."/>
            <person name="Onodera N."/>
            <person name="Petersen B.L."/>
            <person name="Pils B."/>
            <person name="Prigge M."/>
            <person name="Rensing S.A."/>
            <person name="Riano-Pachon D.M."/>
            <person name="Roberts A.W."/>
            <person name="Sato Y."/>
            <person name="Scheller H.V."/>
            <person name="Schulz B."/>
            <person name="Schulz C."/>
            <person name="Shakirov E.V."/>
            <person name="Shibagaki N."/>
            <person name="Shinohara N."/>
            <person name="Shippen D.E."/>
            <person name="Soerensen I."/>
            <person name="Sotooka R."/>
            <person name="Sugimoto N."/>
            <person name="Sugita M."/>
            <person name="Sumikawa N."/>
            <person name="Tanurdzic M."/>
            <person name="Theissen G."/>
            <person name="Ulvskov P."/>
            <person name="Wakazuki S."/>
            <person name="Weng J.K."/>
            <person name="Willats W.W."/>
            <person name="Wipf D."/>
            <person name="Wolf P.G."/>
            <person name="Yang L."/>
            <person name="Zimmer A.D."/>
            <person name="Zhu Q."/>
            <person name="Mitros T."/>
            <person name="Hellsten U."/>
            <person name="Loque D."/>
            <person name="Otillar R."/>
            <person name="Salamov A."/>
            <person name="Schmutz J."/>
            <person name="Shapiro H."/>
            <person name="Lindquist E."/>
            <person name="Lucas S."/>
            <person name="Rokhsar D."/>
            <person name="Grigoriev I.V."/>
        </authorList>
    </citation>
    <scope>NUCLEOTIDE SEQUENCE [LARGE SCALE GENOMIC DNA]</scope>
</reference>
<dbReference type="Proteomes" id="UP000001514">
    <property type="component" value="Unassembled WGS sequence"/>
</dbReference>
<accession>D8R073</accession>
<evidence type="ECO:0000313" key="2">
    <source>
        <dbReference type="Proteomes" id="UP000001514"/>
    </source>
</evidence>
<dbReference type="AlphaFoldDB" id="D8R073"/>
<dbReference type="EMBL" id="GL377569">
    <property type="protein sequence ID" value="EFJ34531.1"/>
    <property type="molecule type" value="Genomic_DNA"/>
</dbReference>
<evidence type="ECO:0000313" key="1">
    <source>
        <dbReference type="EMBL" id="EFJ34531.1"/>
    </source>
</evidence>
<gene>
    <name evidence="1" type="ORF">SELMODRAFT_405956</name>
</gene>
<dbReference type="InterPro" id="IPR043472">
    <property type="entry name" value="Macro_dom-like"/>
</dbReference>
<sequence>MNDELRAAVGTSDCWDWYAQNMSLVVRRTSLAMVLLCRNGEDERLNRPSSLSRLKNAASTHSFASLFAQERLTTADSYASNHLVCHMDSDYTSVFTTRIDALGLMNAGHSELLRQKVANGVTREEYTHKPVSTQTRHLLPDRDPCIRMMDLKEKDLMFVKSALASFPLQGVPASKIIATHITKTESEAAEHPGLTYRDAISFTCDEGIKHVALPAISCGHGRIVLTPYLLYTELAYYRFPPDKEAQIAVESAQRALKSAKAPLS</sequence>